<evidence type="ECO:0000256" key="2">
    <source>
        <dbReference type="ARBA" id="ARBA00022723"/>
    </source>
</evidence>
<keyword evidence="7" id="KW-1185">Reference proteome</keyword>
<keyword evidence="3" id="KW-0378">Hydrolase</keyword>
<dbReference type="SUPFAM" id="SSF102215">
    <property type="entry name" value="Creatininase"/>
    <property type="match status" value="1"/>
</dbReference>
<dbReference type="EMBL" id="WBSL01000004">
    <property type="protein sequence ID" value="MPY67176.1"/>
    <property type="molecule type" value="Genomic_DNA"/>
</dbReference>
<evidence type="ECO:0000313" key="6">
    <source>
        <dbReference type="EMBL" id="MPY67176.1"/>
    </source>
</evidence>
<dbReference type="Pfam" id="PF02633">
    <property type="entry name" value="Creatininase"/>
    <property type="match status" value="1"/>
</dbReference>
<evidence type="ECO:0000256" key="1">
    <source>
        <dbReference type="ARBA" id="ARBA00001947"/>
    </source>
</evidence>
<dbReference type="RefSeq" id="WP_152871483.1">
    <property type="nucleotide sequence ID" value="NZ_WBSL01000004.1"/>
</dbReference>
<evidence type="ECO:0000256" key="5">
    <source>
        <dbReference type="ARBA" id="ARBA00024029"/>
    </source>
</evidence>
<comment type="similarity">
    <text evidence="5">Belongs to the creatininase superfamily.</text>
</comment>
<gene>
    <name evidence="6" type="ORF">F8S09_10795</name>
</gene>
<dbReference type="Proteomes" id="UP000484842">
    <property type="component" value="Unassembled WGS sequence"/>
</dbReference>
<evidence type="ECO:0000256" key="4">
    <source>
        <dbReference type="ARBA" id="ARBA00022833"/>
    </source>
</evidence>
<dbReference type="AlphaFoldDB" id="A0A7X1NXG7"/>
<dbReference type="GO" id="GO:0046872">
    <property type="term" value="F:metal ion binding"/>
    <property type="evidence" value="ECO:0007669"/>
    <property type="project" value="UniProtKB-KW"/>
</dbReference>
<accession>A0A7X1NXG7</accession>
<comment type="caution">
    <text evidence="6">The sequence shown here is derived from an EMBL/GenBank/DDBJ whole genome shotgun (WGS) entry which is preliminary data.</text>
</comment>
<organism evidence="6 7">
    <name type="scientific">Deinococcus terrestris</name>
    <dbReference type="NCBI Taxonomy" id="2651870"/>
    <lineage>
        <taxon>Bacteria</taxon>
        <taxon>Thermotogati</taxon>
        <taxon>Deinococcota</taxon>
        <taxon>Deinococci</taxon>
        <taxon>Deinococcales</taxon>
        <taxon>Deinococcaceae</taxon>
        <taxon>Deinococcus</taxon>
    </lineage>
</organism>
<dbReference type="InterPro" id="IPR003785">
    <property type="entry name" value="Creatininase/forma_Hydrolase"/>
</dbReference>
<proteinExistence type="inferred from homology"/>
<comment type="cofactor">
    <cofactor evidence="1">
        <name>Zn(2+)</name>
        <dbReference type="ChEBI" id="CHEBI:29105"/>
    </cofactor>
</comment>
<name>A0A7X1NXG7_9DEIO</name>
<dbReference type="PANTHER" id="PTHR35005:SF1">
    <property type="entry name" value="2-AMINO-5-FORMYLAMINO-6-RIBOSYLAMINOPYRIMIDIN-4(3H)-ONE 5'-MONOPHOSPHATE DEFORMYLASE"/>
    <property type="match status" value="1"/>
</dbReference>
<keyword evidence="4" id="KW-0862">Zinc</keyword>
<dbReference type="GO" id="GO:0016811">
    <property type="term" value="F:hydrolase activity, acting on carbon-nitrogen (but not peptide) bonds, in linear amides"/>
    <property type="evidence" value="ECO:0007669"/>
    <property type="project" value="TreeGrafter"/>
</dbReference>
<dbReference type="Gene3D" id="3.40.50.10310">
    <property type="entry name" value="Creatininase"/>
    <property type="match status" value="1"/>
</dbReference>
<protein>
    <submittedName>
        <fullName evidence="6">Creatininase family protein</fullName>
    </submittedName>
</protein>
<evidence type="ECO:0000256" key="3">
    <source>
        <dbReference type="ARBA" id="ARBA00022801"/>
    </source>
</evidence>
<sequence>MRVQDLNWEGVEAFLRRDDRAVLPLGCTEQHARLSLATDSLLAERVSVEAAEHLGIPVFPALPYGITPTFTAYPGTVSLRVGTYLALLDDLLSGLHAQGFRRLLIVNGHGGNSPGQGWLGEWLARHPDARVQWHNWWNAPRTWAAVQATDPLASHASWMENFPWTRLEEASGSAERKPMVDLARMRQLPPAGVRALLGDGNFGGLPGRPDAEMEAIWQEAVAETRELLEGGWAS</sequence>
<dbReference type="GO" id="GO:0009231">
    <property type="term" value="P:riboflavin biosynthetic process"/>
    <property type="evidence" value="ECO:0007669"/>
    <property type="project" value="TreeGrafter"/>
</dbReference>
<reference evidence="6 7" key="1">
    <citation type="submission" date="2019-10" db="EMBL/GenBank/DDBJ databases">
        <title>Deinococcus sp. isolated from soil.</title>
        <authorList>
            <person name="Li Y."/>
            <person name="Wang J."/>
        </authorList>
    </citation>
    <scope>NUCLEOTIDE SEQUENCE [LARGE SCALE GENOMIC DNA]</scope>
    <source>
        <strain evidence="6 7">SDU3-2</strain>
    </source>
</reference>
<dbReference type="InterPro" id="IPR024087">
    <property type="entry name" value="Creatininase-like_sf"/>
</dbReference>
<evidence type="ECO:0000313" key="7">
    <source>
        <dbReference type="Proteomes" id="UP000484842"/>
    </source>
</evidence>
<keyword evidence="2" id="KW-0479">Metal-binding</keyword>
<dbReference type="PANTHER" id="PTHR35005">
    <property type="entry name" value="3-DEHYDRO-SCYLLO-INOSOSE HYDROLASE"/>
    <property type="match status" value="1"/>
</dbReference>